<name>A0A5N4AE77_PHOPY</name>
<gene>
    <name evidence="3" type="ORF">PPYR_12476</name>
</gene>
<evidence type="ECO:0000256" key="1">
    <source>
        <dbReference type="SAM" id="MobiDB-lite"/>
    </source>
</evidence>
<feature type="region of interest" description="Disordered" evidence="1">
    <location>
        <begin position="619"/>
        <end position="653"/>
    </location>
</feature>
<keyword evidence="4" id="KW-1185">Reference proteome</keyword>
<feature type="domain" description="PiggyBac transposable element-derived protein" evidence="2">
    <location>
        <begin position="789"/>
        <end position="1055"/>
    </location>
</feature>
<accession>A0A5N4AE77</accession>
<evidence type="ECO:0000313" key="4">
    <source>
        <dbReference type="Proteomes" id="UP000327044"/>
    </source>
</evidence>
<organism evidence="3 4">
    <name type="scientific">Photinus pyralis</name>
    <name type="common">Common eastern firefly</name>
    <name type="synonym">Lampyris pyralis</name>
    <dbReference type="NCBI Taxonomy" id="7054"/>
    <lineage>
        <taxon>Eukaryota</taxon>
        <taxon>Metazoa</taxon>
        <taxon>Ecdysozoa</taxon>
        <taxon>Arthropoda</taxon>
        <taxon>Hexapoda</taxon>
        <taxon>Insecta</taxon>
        <taxon>Pterygota</taxon>
        <taxon>Neoptera</taxon>
        <taxon>Endopterygota</taxon>
        <taxon>Coleoptera</taxon>
        <taxon>Polyphaga</taxon>
        <taxon>Elateriformia</taxon>
        <taxon>Elateroidea</taxon>
        <taxon>Lampyridae</taxon>
        <taxon>Lampyrinae</taxon>
        <taxon>Photinus</taxon>
    </lineage>
</organism>
<reference evidence="3 4" key="1">
    <citation type="journal article" date="2018" name="Elife">
        <title>Firefly genomes illuminate parallel origins of bioluminescence in beetles.</title>
        <authorList>
            <person name="Fallon T.R."/>
            <person name="Lower S.E."/>
            <person name="Chang C.H."/>
            <person name="Bessho-Uehara M."/>
            <person name="Martin G.J."/>
            <person name="Bewick A.J."/>
            <person name="Behringer M."/>
            <person name="Debat H.J."/>
            <person name="Wong I."/>
            <person name="Day J.C."/>
            <person name="Suvorov A."/>
            <person name="Silva C.J."/>
            <person name="Stanger-Hall K.F."/>
            <person name="Hall D.W."/>
            <person name="Schmitz R.J."/>
            <person name="Nelson D.R."/>
            <person name="Lewis S.M."/>
            <person name="Shigenobu S."/>
            <person name="Bybee S.M."/>
            <person name="Larracuente A.M."/>
            <person name="Oba Y."/>
            <person name="Weng J.K."/>
        </authorList>
    </citation>
    <scope>NUCLEOTIDE SEQUENCE [LARGE SCALE GENOMIC DNA]</scope>
    <source>
        <strain evidence="3">1611_PpyrPB1</strain>
        <tissue evidence="3">Whole body</tissue>
    </source>
</reference>
<proteinExistence type="predicted"/>
<sequence>MPKESQLSKAKIVDALLTHEEEILSSLNRPTALVWSKVSEYLHHKISPKYVYTIVKCNRYNSHEVLNIAQQNKEIPSLESTTSEDEELCFEKHMVKVNNDDWEKIRPTKVFYRNNKFEVKLKAGWTEIINRKLSSIVSGNCIWRFKKHYISASSRPYLRIYGSCSECGAQLEMINEEGPLNEELEINVVIRNKNEQLHTNIKKRKLKGDLRATVGKELADGKLAINWQREEAYQQQKKKLPFNSRSIYNLNGLRKCKQELSDKKMNDLDKFKSPIENLLNLKYSPPYMTSIQLVSLDKFMLHYWTIEQLQLYNHYNKVESVSVLAIDATGGLVKKLQRPQQKLSGHIFLYSAVINLGKNQIPVCQMLSEAHDTNSISFWLKTWVKSGCILPKVVVTDHSLALLGGVAWAFLNMSLRAIILLIKCETLEEVALLLEGLLIIANSEYSGADNEGTLTPCEVQKLKLKGLISGLPTLEISSDLEDEANQHNLQSTSEEYSNYEILSWFDAIFEKSLTQCTMSTDNENFHYCPNVTTDLRFLFKTFVLWSGVMRKTFMYGFATQSSAIVESYFNDLKNRTFKNYYTPMEVDKFFLHHYEAIQGQMTLAKMKIDEVGNTFATDDEKKVTREPNKSEAITSVASDKENLGENKKNDEPDELQIMTIKDETDAYENWRNLGTSVKKRKSYYGAAAPEILHVTEGKKIKIDYEDNVEEEDDSDADIGTCEVSDHDSESEQELSDHEAEEVNQERLHYLGKDGKRWRKLCHPKTVRTRKCNIITKLPGVIGNAKNAISPRDCWELFFDVDIIKVIVESTNIFIESVAPHYKSNSDARPTDACELKAVFGLLYLAGVLHGGRTSIYEFWATDGTGIEIFPATMALRRFRFLLRCLRFDNIHTRCDRKGLDKFAVIRDVFEAIVANFRKYYSIGEFATVDEMLLAFRGRCGFRMYIPNKPAKYGLKVFSLVDSRTFYTLNLEVYLGQQPKGQFAVSNAAIDVVERICQPISQTNRNVTMDNWFTSVDLVNNLLTNHKLTVVGLGTLRKNKRQIPPEFLKSSRPPKSSGVDSVDQLCSKYNVARNTRRWPMVIFYGLLNVTAINAFIIHRSNFPNDEERKCRRMVLKDLGRSLVMDYMKARVTLKKIKSRRASIAEQGRMNDATPVTRGESNLRNTESENNTQEEILFEGTVDELNQGGVTITDDYISCTDSPVSRATSAEPPRKKRKGNPVADVMEKAAAILAETQNPPPPMDAVDAFGLMVVNDMKQIANQQRFRTLRRRIQQLIDEALNDEENNLN</sequence>
<feature type="region of interest" description="Disordered" evidence="1">
    <location>
        <begin position="1151"/>
        <end position="1170"/>
    </location>
</feature>
<dbReference type="PANTHER" id="PTHR46599:SF6">
    <property type="entry name" value="DUAL SPECIFICITY PHOSPHATASE 26"/>
    <property type="match status" value="1"/>
</dbReference>
<evidence type="ECO:0000259" key="2">
    <source>
        <dbReference type="Pfam" id="PF13843"/>
    </source>
</evidence>
<feature type="compositionally biased region" description="Acidic residues" evidence="1">
    <location>
        <begin position="705"/>
        <end position="716"/>
    </location>
</feature>
<comment type="caution">
    <text evidence="3">The sequence shown here is derived from an EMBL/GenBank/DDBJ whole genome shotgun (WGS) entry which is preliminary data.</text>
</comment>
<feature type="compositionally biased region" description="Basic and acidic residues" evidence="1">
    <location>
        <begin position="638"/>
        <end position="650"/>
    </location>
</feature>
<feature type="region of interest" description="Disordered" evidence="1">
    <location>
        <begin position="705"/>
        <end position="741"/>
    </location>
</feature>
<dbReference type="InParanoid" id="A0A5N4AE77"/>
<dbReference type="Proteomes" id="UP000327044">
    <property type="component" value="Unassembled WGS sequence"/>
</dbReference>
<feature type="compositionally biased region" description="Basic and acidic residues" evidence="1">
    <location>
        <begin position="723"/>
        <end position="737"/>
    </location>
</feature>
<evidence type="ECO:0000313" key="3">
    <source>
        <dbReference type="EMBL" id="KAB0795637.1"/>
    </source>
</evidence>
<protein>
    <recommendedName>
        <fullName evidence="2">PiggyBac transposable element-derived protein domain-containing protein</fullName>
    </recommendedName>
</protein>
<dbReference type="PANTHER" id="PTHR46599">
    <property type="entry name" value="PIGGYBAC TRANSPOSABLE ELEMENT-DERIVED PROTEIN 4"/>
    <property type="match status" value="1"/>
</dbReference>
<feature type="compositionally biased region" description="Polar residues" evidence="1">
    <location>
        <begin position="1157"/>
        <end position="1170"/>
    </location>
</feature>
<dbReference type="Pfam" id="PF13843">
    <property type="entry name" value="DDE_Tnp_1_7"/>
    <property type="match status" value="1"/>
</dbReference>
<feature type="region of interest" description="Disordered" evidence="1">
    <location>
        <begin position="1200"/>
        <end position="1219"/>
    </location>
</feature>
<feature type="compositionally biased region" description="Basic and acidic residues" evidence="1">
    <location>
        <begin position="619"/>
        <end position="629"/>
    </location>
</feature>
<dbReference type="EMBL" id="VVIM01000008">
    <property type="protein sequence ID" value="KAB0795637.1"/>
    <property type="molecule type" value="Genomic_DNA"/>
</dbReference>
<dbReference type="InterPro" id="IPR029526">
    <property type="entry name" value="PGBD"/>
</dbReference>